<evidence type="ECO:0000256" key="1">
    <source>
        <dbReference type="ARBA" id="ARBA00005964"/>
    </source>
</evidence>
<dbReference type="Proteomes" id="UP001472866">
    <property type="component" value="Chromosome 06"/>
</dbReference>
<dbReference type="InterPro" id="IPR050654">
    <property type="entry name" value="AChE-related_enzymes"/>
</dbReference>
<dbReference type="SUPFAM" id="SSF53474">
    <property type="entry name" value="alpha/beta-Hydrolases"/>
    <property type="match status" value="1"/>
</dbReference>
<keyword evidence="3" id="KW-0732">Signal</keyword>
<reference evidence="5 6" key="1">
    <citation type="submission" date="2024-03" db="EMBL/GenBank/DDBJ databases">
        <title>Complete genome sequence of the green alga Chloropicon roscoffensis RCC1871.</title>
        <authorList>
            <person name="Lemieux C."/>
            <person name="Pombert J.-F."/>
            <person name="Otis C."/>
            <person name="Turmel M."/>
        </authorList>
    </citation>
    <scope>NUCLEOTIDE SEQUENCE [LARGE SCALE GENOMIC DNA]</scope>
    <source>
        <strain evidence="5 6">RCC1871</strain>
    </source>
</reference>
<organism evidence="5 6">
    <name type="scientific">Chloropicon roscoffensis</name>
    <dbReference type="NCBI Taxonomy" id="1461544"/>
    <lineage>
        <taxon>Eukaryota</taxon>
        <taxon>Viridiplantae</taxon>
        <taxon>Chlorophyta</taxon>
        <taxon>Chloropicophyceae</taxon>
        <taxon>Chloropicales</taxon>
        <taxon>Chloropicaceae</taxon>
        <taxon>Chloropicon</taxon>
    </lineage>
</organism>
<evidence type="ECO:0000259" key="4">
    <source>
        <dbReference type="Pfam" id="PF00135"/>
    </source>
</evidence>
<accession>A0AAX4P9E3</accession>
<feature type="domain" description="Carboxylesterase type B" evidence="4">
    <location>
        <begin position="32"/>
        <end position="540"/>
    </location>
</feature>
<feature type="signal peptide" evidence="3">
    <location>
        <begin position="1"/>
        <end position="26"/>
    </location>
</feature>
<dbReference type="Gene3D" id="3.40.50.1820">
    <property type="entry name" value="alpha/beta hydrolase"/>
    <property type="match status" value="1"/>
</dbReference>
<comment type="similarity">
    <text evidence="1 3">Belongs to the type-B carboxylesterase/lipase family.</text>
</comment>
<dbReference type="GO" id="GO:0052689">
    <property type="term" value="F:carboxylic ester hydrolase activity"/>
    <property type="evidence" value="ECO:0007669"/>
    <property type="project" value="TreeGrafter"/>
</dbReference>
<dbReference type="InterPro" id="IPR019819">
    <property type="entry name" value="Carboxylesterase_B_CS"/>
</dbReference>
<dbReference type="AlphaFoldDB" id="A0AAX4P9E3"/>
<feature type="chain" id="PRO_5043108736" description="Carboxylic ester hydrolase" evidence="3">
    <location>
        <begin position="27"/>
        <end position="569"/>
    </location>
</feature>
<evidence type="ECO:0000256" key="3">
    <source>
        <dbReference type="RuleBase" id="RU361235"/>
    </source>
</evidence>
<proteinExistence type="inferred from homology"/>
<dbReference type="PANTHER" id="PTHR43918">
    <property type="entry name" value="ACETYLCHOLINESTERASE"/>
    <property type="match status" value="1"/>
</dbReference>
<evidence type="ECO:0000256" key="2">
    <source>
        <dbReference type="ARBA" id="ARBA00022801"/>
    </source>
</evidence>
<keyword evidence="2 3" id="KW-0378">Hydrolase</keyword>
<dbReference type="PANTHER" id="PTHR43918:SF4">
    <property type="entry name" value="CARBOXYLIC ESTER HYDROLASE"/>
    <property type="match status" value="1"/>
</dbReference>
<dbReference type="InterPro" id="IPR002018">
    <property type="entry name" value="CarbesteraseB"/>
</dbReference>
<gene>
    <name evidence="5" type="ORF">HKI87_06g45250</name>
</gene>
<keyword evidence="6" id="KW-1185">Reference proteome</keyword>
<dbReference type="InterPro" id="IPR029058">
    <property type="entry name" value="AB_hydrolase_fold"/>
</dbReference>
<dbReference type="PROSITE" id="PS00122">
    <property type="entry name" value="CARBOXYLESTERASE_B_1"/>
    <property type="match status" value="1"/>
</dbReference>
<dbReference type="EMBL" id="CP151506">
    <property type="protein sequence ID" value="WZN62980.1"/>
    <property type="molecule type" value="Genomic_DNA"/>
</dbReference>
<protein>
    <recommendedName>
        <fullName evidence="3">Carboxylic ester hydrolase</fullName>
        <ecNumber evidence="3">3.1.1.-</ecNumber>
    </recommendedName>
</protein>
<dbReference type="InterPro" id="IPR019826">
    <property type="entry name" value="Carboxylesterase_B_AS"/>
</dbReference>
<evidence type="ECO:0000313" key="6">
    <source>
        <dbReference type="Proteomes" id="UP001472866"/>
    </source>
</evidence>
<dbReference type="Pfam" id="PF00135">
    <property type="entry name" value="COesterase"/>
    <property type="match status" value="1"/>
</dbReference>
<dbReference type="PROSITE" id="PS00941">
    <property type="entry name" value="CARBOXYLESTERASE_B_2"/>
    <property type="match status" value="1"/>
</dbReference>
<evidence type="ECO:0000313" key="5">
    <source>
        <dbReference type="EMBL" id="WZN62980.1"/>
    </source>
</evidence>
<dbReference type="EC" id="3.1.1.-" evidence="3"/>
<sequence length="569" mass="60513">MTRRAKTDLAMAMAGLALLLLSAVSAVTSTSPQVTIQNLTLTGVESTSSLDFLGIPFAEPPTGPRRFQPATPKSISSSLEFNATSFGAACPQPACMHARQGCPESYSEDCLFLNVFVPKGRAPEGGWPVFVWIHGGAFVEGTASVRSWSESGVFADEGVMLVTANYRLGALGWMAGGGLEGNYGLSDQREALRWVRDHIAAFGGDDSQITVGGESAGAMSILAHIASPEAAGLFDAAIVESGTIALPYGTPTEPGTFLVELSRKLGCPQDGGGDVAACLRALSSEEINSTVTEMANPGSIVPIVVKEPMELAEPFYPTIGTADLPFHPLLSFEEGKFNKVPLLIGQNQDEGAVFVDASLGAHPTKLGEVEAVLAKTFTPELSLQIRNQYPLWRHGGAKSSASDVLSRIATDYMFKGSSRKVASEVSAAGLPVYAYIFDAGSGGVVSPWTPSPEDPALNPDQRKAAARHSKVCLGKVCHGAELPFVFGEIESAGKDEDFAVSRRISDLWARFIKDPQVGVQPDWPAFDPEGQQWLTFSDSDPILANTSTAGDAKLDFWDSVGYDFWKQRL</sequence>
<name>A0AAX4P9E3_9CHLO</name>